<dbReference type="Proteomes" id="UP000244184">
    <property type="component" value="Unassembled WGS sequence"/>
</dbReference>
<dbReference type="InterPro" id="IPR032466">
    <property type="entry name" value="Metal_Hydrolase"/>
</dbReference>
<proteinExistence type="predicted"/>
<accession>A0A2T6FXE0</accession>
<evidence type="ECO:0000313" key="1">
    <source>
        <dbReference type="EMBL" id="PUA36549.1"/>
    </source>
</evidence>
<dbReference type="AlphaFoldDB" id="A0A2T6FXE0"/>
<reference evidence="1 2" key="1">
    <citation type="submission" date="2018-03" db="EMBL/GenBank/DDBJ databases">
        <title>Genome sequence of Paenibacillus elgii strain AC13 an antimicrobial compound producing bacteria.</title>
        <authorList>
            <person name="Kurokawa A.S."/>
            <person name="Araujo J.F."/>
            <person name="Costa R.A."/>
            <person name="Ortega D.B."/>
            <person name="Pires A.S."/>
            <person name="Pappas G.J.Jr."/>
            <person name="Franco O.L."/>
            <person name="Barreto C."/>
            <person name="Magalhaes B.S."/>
            <person name="Kruger R.H."/>
        </authorList>
    </citation>
    <scope>NUCLEOTIDE SEQUENCE [LARGE SCALE GENOMIC DNA]</scope>
    <source>
        <strain evidence="1 2">AC13</strain>
    </source>
</reference>
<dbReference type="EMBL" id="PYHP01000069">
    <property type="protein sequence ID" value="PUA36549.1"/>
    <property type="molecule type" value="Genomic_DNA"/>
</dbReference>
<dbReference type="Gene3D" id="3.20.20.140">
    <property type="entry name" value="Metal-dependent hydrolases"/>
    <property type="match status" value="1"/>
</dbReference>
<protein>
    <submittedName>
        <fullName evidence="1">Uncharacterized protein</fullName>
    </submittedName>
</protein>
<comment type="caution">
    <text evidence="1">The sequence shown here is derived from an EMBL/GenBank/DDBJ whole genome shotgun (WGS) entry which is preliminary data.</text>
</comment>
<name>A0A2T6FXE0_9BACL</name>
<gene>
    <name evidence="1" type="ORF">C8Z91_24470</name>
</gene>
<organism evidence="1 2">
    <name type="scientific">Paenibacillus elgii</name>
    <dbReference type="NCBI Taxonomy" id="189691"/>
    <lineage>
        <taxon>Bacteria</taxon>
        <taxon>Bacillati</taxon>
        <taxon>Bacillota</taxon>
        <taxon>Bacilli</taxon>
        <taxon>Bacillales</taxon>
        <taxon>Paenibacillaceae</taxon>
        <taxon>Paenibacillus</taxon>
    </lineage>
</organism>
<evidence type="ECO:0000313" key="2">
    <source>
        <dbReference type="Proteomes" id="UP000244184"/>
    </source>
</evidence>
<dbReference type="SUPFAM" id="SSF51556">
    <property type="entry name" value="Metallo-dependent hydrolases"/>
    <property type="match status" value="1"/>
</dbReference>
<sequence length="189" mass="21365">MDGNLPAIYELCAAYKVPILLHIDPPFGEPIIKLEEALRCFSDTVFIFGHANVFNPPKNIENLLSRYNNLYVDFFAGFTVYDPSNDFPLVNYIPLIKKYSERILLSTDSATAQNLDYAKAINAMYEVIELCEDNAIAERIGRLNFLELIEVQPATKSQIALLQSHGIKYDPITTNKRIANELILGNHLV</sequence>